<evidence type="ECO:0000313" key="3">
    <source>
        <dbReference type="Proteomes" id="UP000419743"/>
    </source>
</evidence>
<evidence type="ECO:0000313" key="2">
    <source>
        <dbReference type="EMBL" id="VZO38756.1"/>
    </source>
</evidence>
<dbReference type="SUPFAM" id="SSF46785">
    <property type="entry name" value="Winged helix' DNA-binding domain"/>
    <property type="match status" value="1"/>
</dbReference>
<dbReference type="EMBL" id="CACRYJ010000050">
    <property type="protein sequence ID" value="VZO38756.1"/>
    <property type="molecule type" value="Genomic_DNA"/>
</dbReference>
<keyword evidence="3" id="KW-1185">Reference proteome</keyword>
<dbReference type="InterPro" id="IPR043129">
    <property type="entry name" value="ATPase_NBD"/>
</dbReference>
<dbReference type="PANTHER" id="PTHR18964:SF173">
    <property type="entry name" value="GLUCOKINASE"/>
    <property type="match status" value="1"/>
</dbReference>
<dbReference type="InterPro" id="IPR036390">
    <property type="entry name" value="WH_DNA-bd_sf"/>
</dbReference>
<comment type="similarity">
    <text evidence="1">Belongs to the ROK (NagC/XylR) family.</text>
</comment>
<sequence>MGQTRRPTAVPAGLSAVLALLRDGVPRSRAELVAQTGHARSTIAQRIDLLLESGLLAHRGAATSTGGRPPEIFAFAPTSRIILAADIGAAHLQVAVTDLGGTVLAQRGEIAAIADGPEAILARVSALGFELLEEVGRPRRDLVGVGVGVPGPVEHETGRPRNPPIMPGWDGADIPGVLAESFRTPVLVDNDVNLMAAGEHWSLYPGVDDLVFVKVATGIGAGIITEGRVHRGAQGAAGDLGHIAVPGGEAVTCTCGNTGCLEALASRSAVRAAWLAAGRSNEEAEDVSTLIATGDALALDLSRRAGRDIGSVLAGTVSLLNPSVVVIGGSMAMDNPILLEAISDVILTRSLALATRDLRIVRTGTGAQAAVLGASRMVADHVLSDGAIESLLV</sequence>
<protein>
    <submittedName>
        <fullName evidence="2">N-acetylglucosamine repressor</fullName>
    </submittedName>
</protein>
<dbReference type="InterPro" id="IPR000600">
    <property type="entry name" value="ROK"/>
</dbReference>
<accession>A0A7M4DMW1</accession>
<dbReference type="SUPFAM" id="SSF53067">
    <property type="entry name" value="Actin-like ATPase domain"/>
    <property type="match status" value="1"/>
</dbReference>
<dbReference type="PANTHER" id="PTHR18964">
    <property type="entry name" value="ROK (REPRESSOR, ORF, KINASE) FAMILY"/>
    <property type="match status" value="1"/>
</dbReference>
<evidence type="ECO:0000256" key="1">
    <source>
        <dbReference type="ARBA" id="ARBA00006479"/>
    </source>
</evidence>
<organism evidence="2 3">
    <name type="scientific">Occultella aeris</name>
    <dbReference type="NCBI Taxonomy" id="2761496"/>
    <lineage>
        <taxon>Bacteria</taxon>
        <taxon>Bacillati</taxon>
        <taxon>Actinomycetota</taxon>
        <taxon>Actinomycetes</taxon>
        <taxon>Micrococcales</taxon>
        <taxon>Ruaniaceae</taxon>
        <taxon>Occultella</taxon>
    </lineage>
</organism>
<gene>
    <name evidence="2" type="primary">nagC_7</name>
    <name evidence="2" type="ORF">HALOF300_03489</name>
</gene>
<dbReference type="AlphaFoldDB" id="A0A7M4DMW1"/>
<dbReference type="InterPro" id="IPR036388">
    <property type="entry name" value="WH-like_DNA-bd_sf"/>
</dbReference>
<dbReference type="Gene3D" id="1.10.10.10">
    <property type="entry name" value="Winged helix-like DNA-binding domain superfamily/Winged helix DNA-binding domain"/>
    <property type="match status" value="1"/>
</dbReference>
<reference evidence="2 3" key="1">
    <citation type="submission" date="2019-11" db="EMBL/GenBank/DDBJ databases">
        <authorList>
            <person name="Criscuolo A."/>
        </authorList>
    </citation>
    <scope>NUCLEOTIDE SEQUENCE [LARGE SCALE GENOMIC DNA]</scope>
    <source>
        <strain evidence="2">CIP111667</strain>
    </source>
</reference>
<name>A0A7M4DMW1_9MICO</name>
<dbReference type="RefSeq" id="WP_231955540.1">
    <property type="nucleotide sequence ID" value="NZ_CACRYJ010000050.1"/>
</dbReference>
<dbReference type="PROSITE" id="PS01125">
    <property type="entry name" value="ROK"/>
    <property type="match status" value="1"/>
</dbReference>
<dbReference type="Gene3D" id="3.30.420.40">
    <property type="match status" value="2"/>
</dbReference>
<dbReference type="InterPro" id="IPR049874">
    <property type="entry name" value="ROK_cs"/>
</dbReference>
<comment type="caution">
    <text evidence="2">The sequence shown here is derived from an EMBL/GenBank/DDBJ whole genome shotgun (WGS) entry which is preliminary data.</text>
</comment>
<dbReference type="Pfam" id="PF00480">
    <property type="entry name" value="ROK"/>
    <property type="match status" value="1"/>
</dbReference>
<proteinExistence type="inferred from homology"/>
<dbReference type="Proteomes" id="UP000419743">
    <property type="component" value="Unassembled WGS sequence"/>
</dbReference>